<evidence type="ECO:0000313" key="3">
    <source>
        <dbReference type="Proteomes" id="UP000270094"/>
    </source>
</evidence>
<dbReference type="EMBL" id="UYYB01095228">
    <property type="protein sequence ID" value="VDM75352.1"/>
    <property type="molecule type" value="Genomic_DNA"/>
</dbReference>
<protein>
    <submittedName>
        <fullName evidence="2">Uncharacterized protein</fullName>
    </submittedName>
</protein>
<dbReference type="OrthoDB" id="5813585at2759"/>
<accession>A0A3P7L7M5</accession>
<dbReference type="AlphaFoldDB" id="A0A3P7L7M5"/>
<evidence type="ECO:0000313" key="2">
    <source>
        <dbReference type="EMBL" id="VDM75352.1"/>
    </source>
</evidence>
<keyword evidence="3" id="KW-1185">Reference proteome</keyword>
<organism evidence="2 3">
    <name type="scientific">Strongylus vulgaris</name>
    <name type="common">Blood worm</name>
    <dbReference type="NCBI Taxonomy" id="40348"/>
    <lineage>
        <taxon>Eukaryota</taxon>
        <taxon>Metazoa</taxon>
        <taxon>Ecdysozoa</taxon>
        <taxon>Nematoda</taxon>
        <taxon>Chromadorea</taxon>
        <taxon>Rhabditida</taxon>
        <taxon>Rhabditina</taxon>
        <taxon>Rhabditomorpha</taxon>
        <taxon>Strongyloidea</taxon>
        <taxon>Strongylidae</taxon>
        <taxon>Strongylus</taxon>
    </lineage>
</organism>
<keyword evidence="1" id="KW-1133">Transmembrane helix</keyword>
<keyword evidence="1" id="KW-0812">Transmembrane</keyword>
<proteinExistence type="predicted"/>
<feature type="transmembrane region" description="Helical" evidence="1">
    <location>
        <begin position="66"/>
        <end position="92"/>
    </location>
</feature>
<evidence type="ECO:0000256" key="1">
    <source>
        <dbReference type="SAM" id="Phobius"/>
    </source>
</evidence>
<dbReference type="Proteomes" id="UP000270094">
    <property type="component" value="Unassembled WGS sequence"/>
</dbReference>
<sequence length="146" mass="16850">MTKPISQELKLNVSYFYRDDETRRLITAEDATQLNIMNDDEYYSRGEKYYECYVCRSYYQMSRSSLLALLLFCTLAVAVIMVTVVLLCTFASMSSEYKDESDAEVVGVINWLHYPIGDLSLRRELGICKHSPLSHGEHSPRLIGER</sequence>
<reference evidence="2 3" key="1">
    <citation type="submission" date="2018-11" db="EMBL/GenBank/DDBJ databases">
        <authorList>
            <consortium name="Pathogen Informatics"/>
        </authorList>
    </citation>
    <scope>NUCLEOTIDE SEQUENCE [LARGE SCALE GENOMIC DNA]</scope>
</reference>
<gene>
    <name evidence="2" type="ORF">SVUK_LOCUS10350</name>
</gene>
<name>A0A3P7L7M5_STRVU</name>
<keyword evidence="1" id="KW-0472">Membrane</keyword>